<dbReference type="SUPFAM" id="SSF55729">
    <property type="entry name" value="Acyl-CoA N-acyltransferases (Nat)"/>
    <property type="match status" value="1"/>
</dbReference>
<organism evidence="4 5">
    <name type="scientific">Pueribacillus theae</name>
    <dbReference type="NCBI Taxonomy" id="2171751"/>
    <lineage>
        <taxon>Bacteria</taxon>
        <taxon>Bacillati</taxon>
        <taxon>Bacillota</taxon>
        <taxon>Bacilli</taxon>
        <taxon>Bacillales</taxon>
        <taxon>Bacillaceae</taxon>
        <taxon>Pueribacillus</taxon>
    </lineage>
</organism>
<gene>
    <name evidence="4" type="ORF">DCC39_06340</name>
</gene>
<dbReference type="AlphaFoldDB" id="A0A2U1K575"/>
<name>A0A2U1K575_9BACI</name>
<evidence type="ECO:0000313" key="5">
    <source>
        <dbReference type="Proteomes" id="UP000245998"/>
    </source>
</evidence>
<dbReference type="InterPro" id="IPR016181">
    <property type="entry name" value="Acyl_CoA_acyltransferase"/>
</dbReference>
<dbReference type="OrthoDB" id="2189687at2"/>
<sequence length="125" mass="14855">MLIRYKRNYEKIAMGLMSFMPREKDLKKLQETIKLYESNDDWQLYLWKEDDDIVGIIGISIDKDDNSVLLQHVSVNPSHRDQGLGKKMVEQLKKLLDGKYEIIPNKHTRTFFEKCFESDSEEEKL</sequence>
<dbReference type="GO" id="GO:0016747">
    <property type="term" value="F:acyltransferase activity, transferring groups other than amino-acyl groups"/>
    <property type="evidence" value="ECO:0007669"/>
    <property type="project" value="InterPro"/>
</dbReference>
<protein>
    <recommendedName>
        <fullName evidence="3">N-acetyltransferase domain-containing protein</fullName>
    </recommendedName>
</protein>
<dbReference type="InterPro" id="IPR000182">
    <property type="entry name" value="GNAT_dom"/>
</dbReference>
<dbReference type="PANTHER" id="PTHR43800">
    <property type="entry name" value="PEPTIDYL-LYSINE N-ACETYLTRANSFERASE YJAB"/>
    <property type="match status" value="1"/>
</dbReference>
<comment type="caution">
    <text evidence="4">The sequence shown here is derived from an EMBL/GenBank/DDBJ whole genome shotgun (WGS) entry which is preliminary data.</text>
</comment>
<accession>A0A2U1K575</accession>
<dbReference type="Pfam" id="PF00583">
    <property type="entry name" value="Acetyltransf_1"/>
    <property type="match status" value="1"/>
</dbReference>
<feature type="domain" description="N-acetyltransferase" evidence="3">
    <location>
        <begin position="3"/>
        <end position="125"/>
    </location>
</feature>
<evidence type="ECO:0000313" key="4">
    <source>
        <dbReference type="EMBL" id="PWA12415.1"/>
    </source>
</evidence>
<keyword evidence="5" id="KW-1185">Reference proteome</keyword>
<evidence type="ECO:0000259" key="3">
    <source>
        <dbReference type="PROSITE" id="PS51186"/>
    </source>
</evidence>
<evidence type="ECO:0000256" key="2">
    <source>
        <dbReference type="ARBA" id="ARBA00023315"/>
    </source>
</evidence>
<dbReference type="Gene3D" id="3.40.630.30">
    <property type="match status" value="1"/>
</dbReference>
<dbReference type="Proteomes" id="UP000245998">
    <property type="component" value="Unassembled WGS sequence"/>
</dbReference>
<dbReference type="RefSeq" id="WP_116554049.1">
    <property type="nucleotide sequence ID" value="NZ_QCZG01000009.1"/>
</dbReference>
<dbReference type="CDD" id="cd04301">
    <property type="entry name" value="NAT_SF"/>
    <property type="match status" value="1"/>
</dbReference>
<proteinExistence type="predicted"/>
<evidence type="ECO:0000256" key="1">
    <source>
        <dbReference type="ARBA" id="ARBA00022679"/>
    </source>
</evidence>
<dbReference type="PANTHER" id="PTHR43800:SF1">
    <property type="entry name" value="PEPTIDYL-LYSINE N-ACETYLTRANSFERASE YJAB"/>
    <property type="match status" value="1"/>
</dbReference>
<reference evidence="4 5" key="1">
    <citation type="submission" date="2018-04" db="EMBL/GenBank/DDBJ databases">
        <title>Camelliibacillus theae gen. nov., sp. nov., isolated from Pu'er tea.</title>
        <authorList>
            <person name="Niu L."/>
        </authorList>
    </citation>
    <scope>NUCLEOTIDE SEQUENCE [LARGE SCALE GENOMIC DNA]</scope>
    <source>
        <strain evidence="4 5">T8</strain>
    </source>
</reference>
<keyword evidence="1" id="KW-0808">Transferase</keyword>
<dbReference type="PROSITE" id="PS51186">
    <property type="entry name" value="GNAT"/>
    <property type="match status" value="1"/>
</dbReference>
<keyword evidence="2" id="KW-0012">Acyltransferase</keyword>
<dbReference type="EMBL" id="QCZG01000009">
    <property type="protein sequence ID" value="PWA12415.1"/>
    <property type="molecule type" value="Genomic_DNA"/>
</dbReference>